<dbReference type="InterPro" id="IPR009362">
    <property type="entry name" value="YhcG_C"/>
</dbReference>
<evidence type="ECO:0000259" key="1">
    <source>
        <dbReference type="Pfam" id="PF06250"/>
    </source>
</evidence>
<dbReference type="InterPro" id="IPR053148">
    <property type="entry name" value="PD-DEXK-like_domain"/>
</dbReference>
<dbReference type="KEGG" id="psty:BFS30_09615"/>
<dbReference type="PANTHER" id="PTHR30547:SF0">
    <property type="entry name" value="BLR8175 PROTEIN"/>
    <property type="match status" value="1"/>
</dbReference>
<accession>A0A1D7QFF9</accession>
<dbReference type="InterPro" id="IPR041527">
    <property type="entry name" value="YhcG_N"/>
</dbReference>
<evidence type="ECO:0000313" key="4">
    <source>
        <dbReference type="Proteomes" id="UP000094313"/>
    </source>
</evidence>
<gene>
    <name evidence="3" type="ORF">BFS30_09615</name>
</gene>
<proteinExistence type="predicted"/>
<dbReference type="EMBL" id="CP017141">
    <property type="protein sequence ID" value="AOM77401.1"/>
    <property type="molecule type" value="Genomic_DNA"/>
</dbReference>
<evidence type="ECO:0000259" key="2">
    <source>
        <dbReference type="Pfam" id="PF17761"/>
    </source>
</evidence>
<dbReference type="GO" id="GO:0003676">
    <property type="term" value="F:nucleic acid binding"/>
    <property type="evidence" value="ECO:0007669"/>
    <property type="project" value="InterPro"/>
</dbReference>
<organism evidence="3 4">
    <name type="scientific">Pedobacter steynii</name>
    <dbReference type="NCBI Taxonomy" id="430522"/>
    <lineage>
        <taxon>Bacteria</taxon>
        <taxon>Pseudomonadati</taxon>
        <taxon>Bacteroidota</taxon>
        <taxon>Sphingobacteriia</taxon>
        <taxon>Sphingobacteriales</taxon>
        <taxon>Sphingobacteriaceae</taxon>
        <taxon>Pedobacter</taxon>
    </lineage>
</organism>
<dbReference type="Pfam" id="PF06250">
    <property type="entry name" value="YhcG_C"/>
    <property type="match status" value="1"/>
</dbReference>
<dbReference type="Pfam" id="PF17761">
    <property type="entry name" value="DUF1016_N"/>
    <property type="match status" value="1"/>
</dbReference>
<feature type="domain" description="YhcG N-terminal" evidence="2">
    <location>
        <begin position="17"/>
        <end position="150"/>
    </location>
</feature>
<dbReference type="InterPro" id="IPR011856">
    <property type="entry name" value="tRNA_endonuc-like_dom_sf"/>
</dbReference>
<sequence>MATAKSQDKYQEFLSGLKTEIQTEQMKFVLSANSQMLRLFWWIGHAILRYRKTEGWGTKIIQRLSVDLKKAFPDFKGNSERNLKYMRAFALAYPVGLDVKSGKISWYHHVTLLDKVKGEKLRRFYMEKVIENGWSRDTLVHQISSDLHLRQGKMQHNFAKTMPAGKSELVEVFFKDPYIFDFFELPQEAIERELEAALVNHIYRFLLEMGDGFAFLGRQVQLEKGGQNYYLDLLFYHTKLHCHVIMELKTGEFKPEYVGKMNFYLSAFDEDYRSVEDGPAIGIILCKSKNKVTAEYALRDVNNPIGIAVYNLTDAMPGNLEIPYITTDAN</sequence>
<dbReference type="PANTHER" id="PTHR30547">
    <property type="entry name" value="UNCHARACTERIZED PROTEIN YHCG-RELATED"/>
    <property type="match status" value="1"/>
</dbReference>
<dbReference type="Gene3D" id="3.40.1350.10">
    <property type="match status" value="1"/>
</dbReference>
<evidence type="ECO:0000313" key="3">
    <source>
        <dbReference type="EMBL" id="AOM77401.1"/>
    </source>
</evidence>
<dbReference type="OrthoDB" id="9801263at2"/>
<dbReference type="RefSeq" id="WP_069379091.1">
    <property type="nucleotide sequence ID" value="NZ_CP017141.1"/>
</dbReference>
<name>A0A1D7QFF9_9SPHI</name>
<feature type="domain" description="YhcG PDDEXK nuclease" evidence="1">
    <location>
        <begin position="173"/>
        <end position="320"/>
    </location>
</feature>
<reference evidence="3 4" key="1">
    <citation type="submission" date="2016-08" db="EMBL/GenBank/DDBJ databases">
        <authorList>
            <person name="Seilhamer J.J."/>
        </authorList>
    </citation>
    <scope>NUCLEOTIDE SEQUENCE [LARGE SCALE GENOMIC DNA]</scope>
    <source>
        <strain evidence="3 4">DX4</strain>
    </source>
</reference>
<protein>
    <recommendedName>
        <fullName evidence="5">DUF1016 domain-containing protein</fullName>
    </recommendedName>
</protein>
<dbReference type="Proteomes" id="UP000094313">
    <property type="component" value="Chromosome"/>
</dbReference>
<keyword evidence="4" id="KW-1185">Reference proteome</keyword>
<evidence type="ECO:0008006" key="5">
    <source>
        <dbReference type="Google" id="ProtNLM"/>
    </source>
</evidence>
<dbReference type="AlphaFoldDB" id="A0A1D7QFF9"/>